<comment type="caution">
    <text evidence="2">The sequence shown here is derived from an EMBL/GenBank/DDBJ whole genome shotgun (WGS) entry which is preliminary data.</text>
</comment>
<organism evidence="2 3">
    <name type="scientific">Morella rubra</name>
    <name type="common">Chinese bayberry</name>
    <dbReference type="NCBI Taxonomy" id="262757"/>
    <lineage>
        <taxon>Eukaryota</taxon>
        <taxon>Viridiplantae</taxon>
        <taxon>Streptophyta</taxon>
        <taxon>Embryophyta</taxon>
        <taxon>Tracheophyta</taxon>
        <taxon>Spermatophyta</taxon>
        <taxon>Magnoliopsida</taxon>
        <taxon>eudicotyledons</taxon>
        <taxon>Gunneridae</taxon>
        <taxon>Pentapetalae</taxon>
        <taxon>rosids</taxon>
        <taxon>fabids</taxon>
        <taxon>Fagales</taxon>
        <taxon>Myricaceae</taxon>
        <taxon>Morella</taxon>
    </lineage>
</organism>
<dbReference type="Proteomes" id="UP000516437">
    <property type="component" value="Unassembled WGS sequence"/>
</dbReference>
<protein>
    <submittedName>
        <fullName evidence="2">(R,S)-reticuline 7-O-methyltransferase</fullName>
    </submittedName>
</protein>
<evidence type="ECO:0000313" key="3">
    <source>
        <dbReference type="Proteomes" id="UP000516437"/>
    </source>
</evidence>
<dbReference type="SUPFAM" id="SSF46785">
    <property type="entry name" value="Winged helix' DNA-binding domain"/>
    <property type="match status" value="1"/>
</dbReference>
<dbReference type="InterPro" id="IPR016461">
    <property type="entry name" value="COMT-like"/>
</dbReference>
<dbReference type="InterPro" id="IPR012967">
    <property type="entry name" value="COMT_dimerisation"/>
</dbReference>
<dbReference type="Pfam" id="PF08100">
    <property type="entry name" value="Dimerisation"/>
    <property type="match status" value="1"/>
</dbReference>
<dbReference type="GO" id="GO:0046983">
    <property type="term" value="F:protein dimerization activity"/>
    <property type="evidence" value="ECO:0007669"/>
    <property type="project" value="InterPro"/>
</dbReference>
<sequence>MESKELASFLEGYAQILQQMFGFADSMALKCVVKLRIADIIHSHNGPITLHQIASGIDSPSPDILYLSRIMRSLGRKKIFSEHCPSDGGETLYGLTHASRWLLHDDELSLAPLVLMQNHPWASGTLALP</sequence>
<dbReference type="GO" id="GO:0008168">
    <property type="term" value="F:methyltransferase activity"/>
    <property type="evidence" value="ECO:0007669"/>
    <property type="project" value="UniProtKB-KW"/>
</dbReference>
<dbReference type="InterPro" id="IPR036390">
    <property type="entry name" value="WH_DNA-bd_sf"/>
</dbReference>
<accession>A0A6A1WXC9</accession>
<dbReference type="PROSITE" id="PS51683">
    <property type="entry name" value="SAM_OMT_II"/>
    <property type="match status" value="1"/>
</dbReference>
<dbReference type="AlphaFoldDB" id="A0A6A1WXC9"/>
<keyword evidence="2" id="KW-0808">Transferase</keyword>
<dbReference type="EMBL" id="RXIC02000003">
    <property type="protein sequence ID" value="KAB1228318.1"/>
    <property type="molecule type" value="Genomic_DNA"/>
</dbReference>
<dbReference type="GO" id="GO:0032259">
    <property type="term" value="P:methylation"/>
    <property type="evidence" value="ECO:0007669"/>
    <property type="project" value="UniProtKB-KW"/>
</dbReference>
<reference evidence="2 3" key="1">
    <citation type="journal article" date="2019" name="Plant Biotechnol. J.">
        <title>The red bayberry genome and genetic basis of sex determination.</title>
        <authorList>
            <person name="Jia H.M."/>
            <person name="Jia H.J."/>
            <person name="Cai Q.L."/>
            <person name="Wang Y."/>
            <person name="Zhao H.B."/>
            <person name="Yang W.F."/>
            <person name="Wang G.Y."/>
            <person name="Li Y.H."/>
            <person name="Zhan D.L."/>
            <person name="Shen Y.T."/>
            <person name="Niu Q.F."/>
            <person name="Chang L."/>
            <person name="Qiu J."/>
            <person name="Zhao L."/>
            <person name="Xie H.B."/>
            <person name="Fu W.Y."/>
            <person name="Jin J."/>
            <person name="Li X.W."/>
            <person name="Jiao Y."/>
            <person name="Zhou C.C."/>
            <person name="Tu T."/>
            <person name="Chai C.Y."/>
            <person name="Gao J.L."/>
            <person name="Fan L.J."/>
            <person name="van de Weg E."/>
            <person name="Wang J.Y."/>
            <person name="Gao Z.S."/>
        </authorList>
    </citation>
    <scope>NUCLEOTIDE SEQUENCE [LARGE SCALE GENOMIC DNA]</scope>
    <source>
        <tissue evidence="2">Leaves</tissue>
    </source>
</reference>
<name>A0A6A1WXC9_9ROSI</name>
<gene>
    <name evidence="2" type="ORF">CJ030_MR6G010342</name>
</gene>
<dbReference type="InterPro" id="IPR036388">
    <property type="entry name" value="WH-like_DNA-bd_sf"/>
</dbReference>
<evidence type="ECO:0000313" key="2">
    <source>
        <dbReference type="EMBL" id="KAB1228318.1"/>
    </source>
</evidence>
<dbReference type="Gene3D" id="1.10.10.10">
    <property type="entry name" value="Winged helix-like DNA-binding domain superfamily/Winged helix DNA-binding domain"/>
    <property type="match status" value="1"/>
</dbReference>
<dbReference type="OrthoDB" id="1606438at2759"/>
<feature type="domain" description="O-methyltransferase dimerisation" evidence="1">
    <location>
        <begin position="18"/>
        <end position="104"/>
    </location>
</feature>
<evidence type="ECO:0000259" key="1">
    <source>
        <dbReference type="Pfam" id="PF08100"/>
    </source>
</evidence>
<keyword evidence="2" id="KW-0489">Methyltransferase</keyword>
<keyword evidence="3" id="KW-1185">Reference proteome</keyword>
<dbReference type="PANTHER" id="PTHR11746">
    <property type="entry name" value="O-METHYLTRANSFERASE"/>
    <property type="match status" value="1"/>
</dbReference>
<proteinExistence type="predicted"/>